<feature type="region of interest" description="Disordered" evidence="1">
    <location>
        <begin position="61"/>
        <end position="100"/>
    </location>
</feature>
<comment type="caution">
    <text evidence="2">The sequence shown here is derived from an EMBL/GenBank/DDBJ whole genome shotgun (WGS) entry which is preliminary data.</text>
</comment>
<sequence>MGCFITWQLELEREIMKKQRKKKIENRGTLSQVTESTSPSKAISRSRLDHVYDMTWPRRDSIQCPKEVPSSHDQASSHVWPPFLGEPNVTQDLTKGASPT</sequence>
<evidence type="ECO:0000256" key="1">
    <source>
        <dbReference type="SAM" id="MobiDB-lite"/>
    </source>
</evidence>
<feature type="compositionally biased region" description="Polar residues" evidence="1">
    <location>
        <begin position="88"/>
        <end position="100"/>
    </location>
</feature>
<feature type="compositionally biased region" description="Polar residues" evidence="1">
    <location>
        <begin position="28"/>
        <end position="43"/>
    </location>
</feature>
<proteinExistence type="predicted"/>
<feature type="region of interest" description="Disordered" evidence="1">
    <location>
        <begin position="21"/>
        <end position="46"/>
    </location>
</feature>
<name>A0ABU6WWY0_9FABA</name>
<reference evidence="2 3" key="1">
    <citation type="journal article" date="2023" name="Plants (Basel)">
        <title>Bridging the Gap: Combining Genomics and Transcriptomics Approaches to Understand Stylosanthes scabra, an Orphan Legume from the Brazilian Caatinga.</title>
        <authorList>
            <person name="Ferreira-Neto J.R.C."/>
            <person name="da Silva M.D."/>
            <person name="Binneck E."/>
            <person name="de Melo N.F."/>
            <person name="da Silva R.H."/>
            <person name="de Melo A.L.T.M."/>
            <person name="Pandolfi V."/>
            <person name="Bustamante F.O."/>
            <person name="Brasileiro-Vidal A.C."/>
            <person name="Benko-Iseppon A.M."/>
        </authorList>
    </citation>
    <scope>NUCLEOTIDE SEQUENCE [LARGE SCALE GENOMIC DNA]</scope>
    <source>
        <tissue evidence="2">Leaves</tissue>
    </source>
</reference>
<dbReference type="EMBL" id="JASCZI010183969">
    <property type="protein sequence ID" value="MED6189834.1"/>
    <property type="molecule type" value="Genomic_DNA"/>
</dbReference>
<evidence type="ECO:0000313" key="2">
    <source>
        <dbReference type="EMBL" id="MED6189834.1"/>
    </source>
</evidence>
<evidence type="ECO:0000313" key="3">
    <source>
        <dbReference type="Proteomes" id="UP001341840"/>
    </source>
</evidence>
<accession>A0ABU6WWY0</accession>
<dbReference type="Proteomes" id="UP001341840">
    <property type="component" value="Unassembled WGS sequence"/>
</dbReference>
<protein>
    <submittedName>
        <fullName evidence="2">Uncharacterized protein</fullName>
    </submittedName>
</protein>
<gene>
    <name evidence="2" type="ORF">PIB30_099887</name>
</gene>
<keyword evidence="3" id="KW-1185">Reference proteome</keyword>
<organism evidence="2 3">
    <name type="scientific">Stylosanthes scabra</name>
    <dbReference type="NCBI Taxonomy" id="79078"/>
    <lineage>
        <taxon>Eukaryota</taxon>
        <taxon>Viridiplantae</taxon>
        <taxon>Streptophyta</taxon>
        <taxon>Embryophyta</taxon>
        <taxon>Tracheophyta</taxon>
        <taxon>Spermatophyta</taxon>
        <taxon>Magnoliopsida</taxon>
        <taxon>eudicotyledons</taxon>
        <taxon>Gunneridae</taxon>
        <taxon>Pentapetalae</taxon>
        <taxon>rosids</taxon>
        <taxon>fabids</taxon>
        <taxon>Fabales</taxon>
        <taxon>Fabaceae</taxon>
        <taxon>Papilionoideae</taxon>
        <taxon>50 kb inversion clade</taxon>
        <taxon>dalbergioids sensu lato</taxon>
        <taxon>Dalbergieae</taxon>
        <taxon>Pterocarpus clade</taxon>
        <taxon>Stylosanthes</taxon>
    </lineage>
</organism>